<evidence type="ECO:0000313" key="1">
    <source>
        <dbReference type="EMBL" id="EYU26859.1"/>
    </source>
</evidence>
<accession>A0A022QGZ8</accession>
<sequence>MLLCVLSSFSFSCSKREIAYYTDKTTTSIVIASSVSSVIRRYYIKNYIIENQIWNILELEQRYLLDHVR</sequence>
<keyword evidence="2" id="KW-1185">Reference proteome</keyword>
<protein>
    <submittedName>
        <fullName evidence="1">Uncharacterized protein</fullName>
    </submittedName>
</protein>
<reference evidence="1" key="1">
    <citation type="journal article" date="2013" name="Proc. Natl. Acad. Sci. U.S.A.">
        <title>Fine-scale variation in meiotic recombination in Mimulus inferred from population shotgun sequencing.</title>
        <authorList>
            <person name="Hellsten U."/>
            <person name="Wright K.M."/>
            <person name="Jenkins J."/>
            <person name="Shu S."/>
            <person name="Yuan Y."/>
            <person name="Wessler S.R."/>
            <person name="Schmutz J."/>
            <person name="Willis J.H."/>
            <person name="Rokhsar D.S."/>
        </authorList>
    </citation>
    <scope>NUCLEOTIDE SEQUENCE [LARGE SCALE GENOMIC DNA]</scope>
</reference>
<organism evidence="1 2">
    <name type="scientific">Erythranthe guttata</name>
    <name type="common">Yellow monkey flower</name>
    <name type="synonym">Mimulus guttatus</name>
    <dbReference type="NCBI Taxonomy" id="4155"/>
    <lineage>
        <taxon>Eukaryota</taxon>
        <taxon>Viridiplantae</taxon>
        <taxon>Streptophyta</taxon>
        <taxon>Embryophyta</taxon>
        <taxon>Tracheophyta</taxon>
        <taxon>Spermatophyta</taxon>
        <taxon>Magnoliopsida</taxon>
        <taxon>eudicotyledons</taxon>
        <taxon>Gunneridae</taxon>
        <taxon>Pentapetalae</taxon>
        <taxon>asterids</taxon>
        <taxon>lamiids</taxon>
        <taxon>Lamiales</taxon>
        <taxon>Phrymaceae</taxon>
        <taxon>Erythranthe</taxon>
    </lineage>
</organism>
<dbReference type="AlphaFoldDB" id="A0A022QGZ8"/>
<evidence type="ECO:0000313" key="2">
    <source>
        <dbReference type="Proteomes" id="UP000030748"/>
    </source>
</evidence>
<name>A0A022QGZ8_ERYGU</name>
<dbReference type="Proteomes" id="UP000030748">
    <property type="component" value="Unassembled WGS sequence"/>
</dbReference>
<gene>
    <name evidence="1" type="ORF">MIMGU_mgv1a017533mg</name>
</gene>
<proteinExistence type="predicted"/>
<dbReference type="EMBL" id="KI631555">
    <property type="protein sequence ID" value="EYU26859.1"/>
    <property type="molecule type" value="Genomic_DNA"/>
</dbReference>